<evidence type="ECO:0000313" key="2">
    <source>
        <dbReference type="EMBL" id="MPR30711.1"/>
    </source>
</evidence>
<evidence type="ECO:0000256" key="1">
    <source>
        <dbReference type="SAM" id="MobiDB-lite"/>
    </source>
</evidence>
<name>A0A5N7MUT7_9HYPH</name>
<comment type="caution">
    <text evidence="2">The sequence shown here is derived from an EMBL/GenBank/DDBJ whole genome shotgun (WGS) entry which is preliminary data.</text>
</comment>
<feature type="compositionally biased region" description="Polar residues" evidence="1">
    <location>
        <begin position="1"/>
        <end position="16"/>
    </location>
</feature>
<accession>A0A5N7MUT7</accession>
<dbReference type="AlphaFoldDB" id="A0A5N7MUT7"/>
<organism evidence="2 3">
    <name type="scientific">Microvirga tunisiensis</name>
    <dbReference type="NCBI Taxonomy" id="2108360"/>
    <lineage>
        <taxon>Bacteria</taxon>
        <taxon>Pseudomonadati</taxon>
        <taxon>Pseudomonadota</taxon>
        <taxon>Alphaproteobacteria</taxon>
        <taxon>Hyphomicrobiales</taxon>
        <taxon>Methylobacteriaceae</taxon>
        <taxon>Microvirga</taxon>
    </lineage>
</organism>
<feature type="region of interest" description="Disordered" evidence="1">
    <location>
        <begin position="1"/>
        <end position="83"/>
    </location>
</feature>
<feature type="compositionally biased region" description="Low complexity" evidence="1">
    <location>
        <begin position="24"/>
        <end position="37"/>
    </location>
</feature>
<dbReference type="RefSeq" id="WP_152717585.1">
    <property type="nucleotide sequence ID" value="NZ_VOSJ01000006.1"/>
</dbReference>
<keyword evidence="3" id="KW-1185">Reference proteome</keyword>
<protein>
    <submittedName>
        <fullName evidence="2">Uncharacterized protein</fullName>
    </submittedName>
</protein>
<evidence type="ECO:0000313" key="3">
    <source>
        <dbReference type="Proteomes" id="UP000403266"/>
    </source>
</evidence>
<proteinExistence type="predicted"/>
<reference evidence="2 3" key="1">
    <citation type="journal article" date="2019" name="Syst. Appl. Microbiol.">
        <title>Microvirga tunisiensis sp. nov., a root nodule symbiotic bacterium isolated from Lupinus micranthus and L. luteus grown in Northern Tunisia.</title>
        <authorList>
            <person name="Msaddak A."/>
            <person name="Rejili M."/>
            <person name="Duran D."/>
            <person name="Mars M."/>
            <person name="Palacios J.M."/>
            <person name="Ruiz-Argueso T."/>
            <person name="Rey L."/>
            <person name="Imperial J."/>
        </authorList>
    </citation>
    <scope>NUCLEOTIDE SEQUENCE [LARGE SCALE GENOMIC DNA]</scope>
    <source>
        <strain evidence="2 3">Lmie10</strain>
    </source>
</reference>
<feature type="compositionally biased region" description="Polar residues" evidence="1">
    <location>
        <begin position="59"/>
        <end position="69"/>
    </location>
</feature>
<gene>
    <name evidence="2" type="ORF">FS320_38510</name>
</gene>
<dbReference type="Proteomes" id="UP000403266">
    <property type="component" value="Unassembled WGS sequence"/>
</dbReference>
<sequence>MSASESRQKSTTTTLRLTPEEAVRVAATAPSSPSTSRWELPGRRAHEALVAKTRRQPPVRSSPSINSRALPSREGSSHALGLL</sequence>
<feature type="compositionally biased region" description="Basic and acidic residues" evidence="1">
    <location>
        <begin position="40"/>
        <end position="49"/>
    </location>
</feature>
<dbReference type="EMBL" id="VOSK01000428">
    <property type="protein sequence ID" value="MPR30711.1"/>
    <property type="molecule type" value="Genomic_DNA"/>
</dbReference>